<sequence>MLRRLTALCLCLAAGPAAAQDDLEGLREHALTLVNEDRQAQGLDPLEAGETLDEIAQNHAEAMLDQGFYAHVAPDGTTPRDRFIAAGGSEMLLVAENIARCEGCGAPDAARIEALQEGWMNSPEHRENILDPGLASFGFGIVQEDGALYAVQDFSGPGQAEGAPLEGGATPVLLEPVNAARAERDLPPLAEDEALVSSAEALLPEGAIEAPLGDPFAALPQGAQGGFTGLATLSASCGGCGAEPTEADVTDFAASWLSDEGYAAGLLDPDATALGAVLRSDSAGAKRMIALIGTPR</sequence>
<proteinExistence type="predicted"/>
<dbReference type="Pfam" id="PF00188">
    <property type="entry name" value="CAP"/>
    <property type="match status" value="1"/>
</dbReference>
<evidence type="ECO:0000256" key="1">
    <source>
        <dbReference type="SAM" id="SignalP"/>
    </source>
</evidence>
<dbReference type="RefSeq" id="WP_181418632.1">
    <property type="nucleotide sequence ID" value="NZ_QJTE01000004.1"/>
</dbReference>
<dbReference type="Proteomes" id="UP000248311">
    <property type="component" value="Unassembled WGS sequence"/>
</dbReference>
<dbReference type="EMBL" id="QJTE01000004">
    <property type="protein sequence ID" value="PYE82262.1"/>
    <property type="molecule type" value="Genomic_DNA"/>
</dbReference>
<dbReference type="CDD" id="cd05379">
    <property type="entry name" value="CAP_bacterial"/>
    <property type="match status" value="1"/>
</dbReference>
<reference evidence="3 4" key="1">
    <citation type="submission" date="2018-06" db="EMBL/GenBank/DDBJ databases">
        <title>Genomic Encyclopedia of Type Strains, Phase III (KMG-III): the genomes of soil and plant-associated and newly described type strains.</title>
        <authorList>
            <person name="Whitman W."/>
        </authorList>
    </citation>
    <scope>NUCLEOTIDE SEQUENCE [LARGE SCALE GENOMIC DNA]</scope>
    <source>
        <strain evidence="3 4">CECT 9025</strain>
    </source>
</reference>
<keyword evidence="1" id="KW-0732">Signal</keyword>
<accession>A0A318SSL4</accession>
<feature type="signal peptide" evidence="1">
    <location>
        <begin position="1"/>
        <end position="19"/>
    </location>
</feature>
<feature type="chain" id="PRO_5016304202" description="SCP domain-containing protein" evidence="1">
    <location>
        <begin position="20"/>
        <end position="296"/>
    </location>
</feature>
<protein>
    <recommendedName>
        <fullName evidence="2">SCP domain-containing protein</fullName>
    </recommendedName>
</protein>
<dbReference type="AlphaFoldDB" id="A0A318SSL4"/>
<feature type="domain" description="SCP" evidence="2">
    <location>
        <begin position="31"/>
        <end position="154"/>
    </location>
</feature>
<evidence type="ECO:0000259" key="2">
    <source>
        <dbReference type="Pfam" id="PF00188"/>
    </source>
</evidence>
<evidence type="ECO:0000313" key="3">
    <source>
        <dbReference type="EMBL" id="PYE82262.1"/>
    </source>
</evidence>
<name>A0A318SSL4_9RHOB</name>
<organism evidence="3 4">
    <name type="scientific">Pseudoroseicyclus aestuarii</name>
    <dbReference type="NCBI Taxonomy" id="1795041"/>
    <lineage>
        <taxon>Bacteria</taxon>
        <taxon>Pseudomonadati</taxon>
        <taxon>Pseudomonadota</taxon>
        <taxon>Alphaproteobacteria</taxon>
        <taxon>Rhodobacterales</taxon>
        <taxon>Paracoccaceae</taxon>
        <taxon>Pseudoroseicyclus</taxon>
    </lineage>
</organism>
<dbReference type="Gene3D" id="3.40.33.10">
    <property type="entry name" value="CAP"/>
    <property type="match status" value="1"/>
</dbReference>
<dbReference type="InterPro" id="IPR035940">
    <property type="entry name" value="CAP_sf"/>
</dbReference>
<keyword evidence="4" id="KW-1185">Reference proteome</keyword>
<dbReference type="PANTHER" id="PTHR31157">
    <property type="entry name" value="SCP DOMAIN-CONTAINING PROTEIN"/>
    <property type="match status" value="1"/>
</dbReference>
<evidence type="ECO:0000313" key="4">
    <source>
        <dbReference type="Proteomes" id="UP000248311"/>
    </source>
</evidence>
<dbReference type="InterPro" id="IPR014044">
    <property type="entry name" value="CAP_dom"/>
</dbReference>
<dbReference type="SUPFAM" id="SSF55797">
    <property type="entry name" value="PR-1-like"/>
    <property type="match status" value="1"/>
</dbReference>
<dbReference type="PANTHER" id="PTHR31157:SF1">
    <property type="entry name" value="SCP DOMAIN-CONTAINING PROTEIN"/>
    <property type="match status" value="1"/>
</dbReference>
<comment type="caution">
    <text evidence="3">The sequence shown here is derived from an EMBL/GenBank/DDBJ whole genome shotgun (WGS) entry which is preliminary data.</text>
</comment>
<gene>
    <name evidence="3" type="ORF">DFP88_10414</name>
</gene>